<feature type="compositionally biased region" description="Low complexity" evidence="1">
    <location>
        <begin position="54"/>
        <end position="70"/>
    </location>
</feature>
<feature type="compositionally biased region" description="Polar residues" evidence="1">
    <location>
        <begin position="1"/>
        <end position="21"/>
    </location>
</feature>
<evidence type="ECO:0000313" key="3">
    <source>
        <dbReference type="EnsemblProtists" id="EKX34041"/>
    </source>
</evidence>
<dbReference type="RefSeq" id="XP_005821021.1">
    <property type="nucleotide sequence ID" value="XM_005820964.1"/>
</dbReference>
<feature type="region of interest" description="Disordered" evidence="1">
    <location>
        <begin position="124"/>
        <end position="193"/>
    </location>
</feature>
<feature type="compositionally biased region" description="Basic and acidic residues" evidence="1">
    <location>
        <begin position="184"/>
        <end position="193"/>
    </location>
</feature>
<organism evidence="2">
    <name type="scientific">Guillardia theta (strain CCMP2712)</name>
    <name type="common">Cryptophyte</name>
    <dbReference type="NCBI Taxonomy" id="905079"/>
    <lineage>
        <taxon>Eukaryota</taxon>
        <taxon>Cryptophyceae</taxon>
        <taxon>Pyrenomonadales</taxon>
        <taxon>Geminigeraceae</taxon>
        <taxon>Guillardia</taxon>
    </lineage>
</organism>
<dbReference type="GeneID" id="17290775"/>
<dbReference type="AlphaFoldDB" id="L1ICR3"/>
<feature type="compositionally biased region" description="Basic and acidic residues" evidence="1">
    <location>
        <begin position="141"/>
        <end position="150"/>
    </location>
</feature>
<dbReference type="KEGG" id="gtt:GUITHDRAFT_155854"/>
<dbReference type="PaxDb" id="55529-EKX34041"/>
<keyword evidence="4" id="KW-1185">Reference proteome</keyword>
<evidence type="ECO:0000256" key="1">
    <source>
        <dbReference type="SAM" id="MobiDB-lite"/>
    </source>
</evidence>
<protein>
    <submittedName>
        <fullName evidence="2 3">Uncharacterized protein</fullName>
    </submittedName>
</protein>
<reference evidence="4" key="2">
    <citation type="submission" date="2012-11" db="EMBL/GenBank/DDBJ databases">
        <authorList>
            <person name="Kuo A."/>
            <person name="Curtis B.A."/>
            <person name="Tanifuji G."/>
            <person name="Burki F."/>
            <person name="Gruber A."/>
            <person name="Irimia M."/>
            <person name="Maruyama S."/>
            <person name="Arias M.C."/>
            <person name="Ball S.G."/>
            <person name="Gile G.H."/>
            <person name="Hirakawa Y."/>
            <person name="Hopkins J.F."/>
            <person name="Rensing S.A."/>
            <person name="Schmutz J."/>
            <person name="Symeonidi A."/>
            <person name="Elias M."/>
            <person name="Eveleigh R.J."/>
            <person name="Herman E.K."/>
            <person name="Klute M.J."/>
            <person name="Nakayama T."/>
            <person name="Obornik M."/>
            <person name="Reyes-Prieto A."/>
            <person name="Armbrust E.V."/>
            <person name="Aves S.J."/>
            <person name="Beiko R.G."/>
            <person name="Coutinho P."/>
            <person name="Dacks J.B."/>
            <person name="Durnford D.G."/>
            <person name="Fast N.M."/>
            <person name="Green B.R."/>
            <person name="Grisdale C."/>
            <person name="Hempe F."/>
            <person name="Henrissat B."/>
            <person name="Hoppner M.P."/>
            <person name="Ishida K.-I."/>
            <person name="Kim E."/>
            <person name="Koreny L."/>
            <person name="Kroth P.G."/>
            <person name="Liu Y."/>
            <person name="Malik S.-B."/>
            <person name="Maier U.G."/>
            <person name="McRose D."/>
            <person name="Mock T."/>
            <person name="Neilson J.A."/>
            <person name="Onodera N.T."/>
            <person name="Poole A.M."/>
            <person name="Pritham E.J."/>
            <person name="Richards T.A."/>
            <person name="Rocap G."/>
            <person name="Roy S.W."/>
            <person name="Sarai C."/>
            <person name="Schaack S."/>
            <person name="Shirato S."/>
            <person name="Slamovits C.H."/>
            <person name="Spencer D.F."/>
            <person name="Suzuki S."/>
            <person name="Worden A.Z."/>
            <person name="Zauner S."/>
            <person name="Barry K."/>
            <person name="Bell C."/>
            <person name="Bharti A.K."/>
            <person name="Crow J.A."/>
            <person name="Grimwood J."/>
            <person name="Kramer R."/>
            <person name="Lindquist E."/>
            <person name="Lucas S."/>
            <person name="Salamov A."/>
            <person name="McFadden G.I."/>
            <person name="Lane C.E."/>
            <person name="Keeling P.J."/>
            <person name="Gray M.W."/>
            <person name="Grigoriev I.V."/>
            <person name="Archibald J.M."/>
        </authorList>
    </citation>
    <scope>NUCLEOTIDE SEQUENCE</scope>
    <source>
        <strain evidence="4">CCMP2712</strain>
    </source>
</reference>
<dbReference type="Proteomes" id="UP000011087">
    <property type="component" value="Unassembled WGS sequence"/>
</dbReference>
<dbReference type="EMBL" id="JH993121">
    <property type="protein sequence ID" value="EKX34041.1"/>
    <property type="molecule type" value="Genomic_DNA"/>
</dbReference>
<feature type="region of interest" description="Disordered" evidence="1">
    <location>
        <begin position="82"/>
        <end position="102"/>
    </location>
</feature>
<reference evidence="2 4" key="1">
    <citation type="journal article" date="2012" name="Nature">
        <title>Algal genomes reveal evolutionary mosaicism and the fate of nucleomorphs.</title>
        <authorList>
            <consortium name="DOE Joint Genome Institute"/>
            <person name="Curtis B.A."/>
            <person name="Tanifuji G."/>
            <person name="Burki F."/>
            <person name="Gruber A."/>
            <person name="Irimia M."/>
            <person name="Maruyama S."/>
            <person name="Arias M.C."/>
            <person name="Ball S.G."/>
            <person name="Gile G.H."/>
            <person name="Hirakawa Y."/>
            <person name="Hopkins J.F."/>
            <person name="Kuo A."/>
            <person name="Rensing S.A."/>
            <person name="Schmutz J."/>
            <person name="Symeonidi A."/>
            <person name="Elias M."/>
            <person name="Eveleigh R.J."/>
            <person name="Herman E.K."/>
            <person name="Klute M.J."/>
            <person name="Nakayama T."/>
            <person name="Obornik M."/>
            <person name="Reyes-Prieto A."/>
            <person name="Armbrust E.V."/>
            <person name="Aves S.J."/>
            <person name="Beiko R.G."/>
            <person name="Coutinho P."/>
            <person name="Dacks J.B."/>
            <person name="Durnford D.G."/>
            <person name="Fast N.M."/>
            <person name="Green B.R."/>
            <person name="Grisdale C.J."/>
            <person name="Hempel F."/>
            <person name="Henrissat B."/>
            <person name="Hoppner M.P."/>
            <person name="Ishida K."/>
            <person name="Kim E."/>
            <person name="Koreny L."/>
            <person name="Kroth P.G."/>
            <person name="Liu Y."/>
            <person name="Malik S.B."/>
            <person name="Maier U.G."/>
            <person name="McRose D."/>
            <person name="Mock T."/>
            <person name="Neilson J.A."/>
            <person name="Onodera N.T."/>
            <person name="Poole A.M."/>
            <person name="Pritham E.J."/>
            <person name="Richards T.A."/>
            <person name="Rocap G."/>
            <person name="Roy S.W."/>
            <person name="Sarai C."/>
            <person name="Schaack S."/>
            <person name="Shirato S."/>
            <person name="Slamovits C.H."/>
            <person name="Spencer D.F."/>
            <person name="Suzuki S."/>
            <person name="Worden A.Z."/>
            <person name="Zauner S."/>
            <person name="Barry K."/>
            <person name="Bell C."/>
            <person name="Bharti A.K."/>
            <person name="Crow J.A."/>
            <person name="Grimwood J."/>
            <person name="Kramer R."/>
            <person name="Lindquist E."/>
            <person name="Lucas S."/>
            <person name="Salamov A."/>
            <person name="McFadden G.I."/>
            <person name="Lane C.E."/>
            <person name="Keeling P.J."/>
            <person name="Gray M.W."/>
            <person name="Grigoriev I.V."/>
            <person name="Archibald J.M."/>
        </authorList>
    </citation>
    <scope>NUCLEOTIDE SEQUENCE</scope>
    <source>
        <strain evidence="2 4">CCMP2712</strain>
    </source>
</reference>
<evidence type="ECO:0000313" key="2">
    <source>
        <dbReference type="EMBL" id="EKX34041.1"/>
    </source>
</evidence>
<proteinExistence type="predicted"/>
<evidence type="ECO:0000313" key="4">
    <source>
        <dbReference type="Proteomes" id="UP000011087"/>
    </source>
</evidence>
<accession>L1ICR3</accession>
<sequence>MISNDKSMQSQMKLQASNFSGDISLAGEGPSVLKRFKPDTTPRARGVDQDRVLTDSSRSSLSASSSCVSPISCPSLSSIITSNRSSSPLWSMPSGTGEQKLESVHSFSDVNNDLGVGVSHIRQREGAGVSDPFQPASSKAGGEEVGKEGSDAPAVDPEVDDSDLTMGPGDPWTFSASSFTSRTSENKRRYEPF</sequence>
<name>L1ICR3_GUITC</name>
<feature type="compositionally biased region" description="Low complexity" evidence="1">
    <location>
        <begin position="173"/>
        <end position="183"/>
    </location>
</feature>
<dbReference type="HOGENOM" id="CLU_1411228_0_0_1"/>
<feature type="compositionally biased region" description="Basic and acidic residues" evidence="1">
    <location>
        <begin position="36"/>
        <end position="53"/>
    </location>
</feature>
<feature type="region of interest" description="Disordered" evidence="1">
    <location>
        <begin position="1"/>
        <end position="70"/>
    </location>
</feature>
<reference evidence="3" key="3">
    <citation type="submission" date="2015-06" db="UniProtKB">
        <authorList>
            <consortium name="EnsemblProtists"/>
        </authorList>
    </citation>
    <scope>IDENTIFICATION</scope>
</reference>
<dbReference type="EnsemblProtists" id="EKX34041">
    <property type="protein sequence ID" value="EKX34041"/>
    <property type="gene ID" value="GUITHDRAFT_155854"/>
</dbReference>
<gene>
    <name evidence="2" type="ORF">GUITHDRAFT_155854</name>
</gene>